<evidence type="ECO:0000313" key="4">
    <source>
        <dbReference type="EMBL" id="QCI04498.1"/>
    </source>
</evidence>
<dbReference type="GO" id="GO:0005840">
    <property type="term" value="C:ribosome"/>
    <property type="evidence" value="ECO:0007669"/>
    <property type="project" value="UniProtKB-KW"/>
</dbReference>
<dbReference type="NCBIfam" id="TIGR00012">
    <property type="entry name" value="L29"/>
    <property type="match status" value="1"/>
</dbReference>
<evidence type="ECO:0000256" key="1">
    <source>
        <dbReference type="ARBA" id="ARBA00009254"/>
    </source>
</evidence>
<evidence type="ECO:0000256" key="2">
    <source>
        <dbReference type="ARBA" id="ARBA00022980"/>
    </source>
</evidence>
<dbReference type="InterPro" id="IPR001854">
    <property type="entry name" value="Ribosomal_uL29"/>
</dbReference>
<accession>A0A4D6WPN5</accession>
<geneLocation type="plastid" evidence="4"/>
<proteinExistence type="inferred from homology"/>
<gene>
    <name evidence="4" type="primary">rpl29</name>
</gene>
<dbReference type="GO" id="GO:0003735">
    <property type="term" value="F:structural constituent of ribosome"/>
    <property type="evidence" value="ECO:0007669"/>
    <property type="project" value="InterPro"/>
</dbReference>
<reference evidence="4" key="2">
    <citation type="submission" date="2019-04" db="EMBL/GenBank/DDBJ databases">
        <authorList>
            <person name="Pasella M."/>
        </authorList>
    </citation>
    <scope>NUCLEOTIDE SEQUENCE</scope>
    <source>
        <strain evidence="4">PD2206</strain>
    </source>
</reference>
<dbReference type="InterPro" id="IPR036049">
    <property type="entry name" value="Ribosomal_uL29_sf"/>
</dbReference>
<reference evidence="4" key="1">
    <citation type="journal article" date="2019" name="Mol. Phylogenet. Evol.">
        <title>Morphological evolution and classification of the red algal order Ceramiales inferred using plastid phylogenomics.</title>
        <authorList>
            <person name="Diaz-Tapia P."/>
            <person name="Pasella M.M."/>
            <person name="Verbruggen H."/>
            <person name="Maggs C.A."/>
        </authorList>
    </citation>
    <scope>NUCLEOTIDE SEQUENCE</scope>
    <source>
        <strain evidence="4">PD2206</strain>
    </source>
</reference>
<comment type="similarity">
    <text evidence="1">Belongs to the universal ribosomal protein uL29 family.</text>
</comment>
<organism evidence="4">
    <name type="scientific">Antithamnion hubbsii</name>
    <dbReference type="NCBI Taxonomy" id="1005974"/>
    <lineage>
        <taxon>Eukaryota</taxon>
        <taxon>Rhodophyta</taxon>
        <taxon>Florideophyceae</taxon>
        <taxon>Rhodymeniophycidae</taxon>
        <taxon>Ceramiales</taxon>
        <taxon>Ceramiaceae</taxon>
        <taxon>Antithamnion</taxon>
    </lineage>
</organism>
<keyword evidence="4" id="KW-0934">Plastid</keyword>
<keyword evidence="3" id="KW-0687">Ribonucleoprotein</keyword>
<dbReference type="GO" id="GO:0006412">
    <property type="term" value="P:translation"/>
    <property type="evidence" value="ECO:0007669"/>
    <property type="project" value="InterPro"/>
</dbReference>
<dbReference type="AlphaFoldDB" id="A0A4D6WPN5"/>
<evidence type="ECO:0000256" key="3">
    <source>
        <dbReference type="ARBA" id="ARBA00023274"/>
    </source>
</evidence>
<keyword evidence="2 4" id="KW-0689">Ribosomal protein</keyword>
<dbReference type="Gene3D" id="1.10.287.310">
    <property type="match status" value="1"/>
</dbReference>
<dbReference type="GO" id="GO:1990904">
    <property type="term" value="C:ribonucleoprotein complex"/>
    <property type="evidence" value="ECO:0007669"/>
    <property type="project" value="UniProtKB-KW"/>
</dbReference>
<dbReference type="Pfam" id="PF00831">
    <property type="entry name" value="Ribosomal_L29"/>
    <property type="match status" value="1"/>
</dbReference>
<dbReference type="HAMAP" id="MF_00374">
    <property type="entry name" value="Ribosomal_uL29"/>
    <property type="match status" value="1"/>
</dbReference>
<dbReference type="EMBL" id="MK814610">
    <property type="protein sequence ID" value="QCI04498.1"/>
    <property type="molecule type" value="Genomic_DNA"/>
</dbReference>
<dbReference type="SUPFAM" id="SSF46561">
    <property type="entry name" value="Ribosomal protein L29 (L29p)"/>
    <property type="match status" value="1"/>
</dbReference>
<sequence length="65" mass="7622">MKLAEKELHSLNLSAIQDKIIELKKEIIFIKIKKITQQNIKPHLLKNKKHLLAQLLTIETIKLNK</sequence>
<name>A0A4D6WPN5_9FLOR</name>
<protein>
    <submittedName>
        <fullName evidence="4">Ribosomal protein L29</fullName>
    </submittedName>
</protein>